<evidence type="ECO:0000313" key="3">
    <source>
        <dbReference type="Proteomes" id="UP000320496"/>
    </source>
</evidence>
<evidence type="ECO:0000256" key="1">
    <source>
        <dbReference type="SAM" id="Phobius"/>
    </source>
</evidence>
<dbReference type="KEGG" id="mri:Mal4_24050"/>
<name>A0A517Z6I1_9PLAN</name>
<dbReference type="EMBL" id="CP036275">
    <property type="protein sequence ID" value="QDU38084.1"/>
    <property type="molecule type" value="Genomic_DNA"/>
</dbReference>
<keyword evidence="3" id="KW-1185">Reference proteome</keyword>
<feature type="transmembrane region" description="Helical" evidence="1">
    <location>
        <begin position="12"/>
        <end position="32"/>
    </location>
</feature>
<sequence length="290" mass="31905">MTISSPTDMHPRTMIVCAIPMIVIAGIAARFAETSFRQAFEREVESDRRAVAQNLAVAPEAPLPRFGLLSPYRVATSYPVVETGGPEQAKIRFVDASTRLTVEVDIHTCRPRHLGAGEQSGELNLVDGTQTDLCTSGGVIRIIPADVGEPFELAFKLVGAPNGTIRWDAGQLIGPCDDGRTWHEALVGLRTSLASEALPVPSEHARQSEGRISTVDARDDSRTLMQGPREDMLRLLTFRELFRELYASESVEAARGFVFLTLDTLLESPVQQRLTQRWRQARRAAQGPET</sequence>
<keyword evidence="1" id="KW-0812">Transmembrane</keyword>
<reference evidence="2 3" key="1">
    <citation type="submission" date="2019-02" db="EMBL/GenBank/DDBJ databases">
        <title>Deep-cultivation of Planctomycetes and their phenomic and genomic characterization uncovers novel biology.</title>
        <authorList>
            <person name="Wiegand S."/>
            <person name="Jogler M."/>
            <person name="Boedeker C."/>
            <person name="Pinto D."/>
            <person name="Vollmers J."/>
            <person name="Rivas-Marin E."/>
            <person name="Kohn T."/>
            <person name="Peeters S.H."/>
            <person name="Heuer A."/>
            <person name="Rast P."/>
            <person name="Oberbeckmann S."/>
            <person name="Bunk B."/>
            <person name="Jeske O."/>
            <person name="Meyerdierks A."/>
            <person name="Storesund J.E."/>
            <person name="Kallscheuer N."/>
            <person name="Luecker S."/>
            <person name="Lage O.M."/>
            <person name="Pohl T."/>
            <person name="Merkel B.J."/>
            <person name="Hornburger P."/>
            <person name="Mueller R.-W."/>
            <person name="Bruemmer F."/>
            <person name="Labrenz M."/>
            <person name="Spormann A.M."/>
            <person name="Op den Camp H."/>
            <person name="Overmann J."/>
            <person name="Amann R."/>
            <person name="Jetten M.S.M."/>
            <person name="Mascher T."/>
            <person name="Medema M.H."/>
            <person name="Devos D.P."/>
            <person name="Kaster A.-K."/>
            <person name="Ovreas L."/>
            <person name="Rohde M."/>
            <person name="Galperin M.Y."/>
            <person name="Jogler C."/>
        </authorList>
    </citation>
    <scope>NUCLEOTIDE SEQUENCE [LARGE SCALE GENOMIC DNA]</scope>
    <source>
        <strain evidence="2 3">Mal4</strain>
    </source>
</reference>
<gene>
    <name evidence="2" type="ORF">Mal4_24050</name>
</gene>
<dbReference type="Proteomes" id="UP000320496">
    <property type="component" value="Chromosome"/>
</dbReference>
<organism evidence="2 3">
    <name type="scientific">Maioricimonas rarisocia</name>
    <dbReference type="NCBI Taxonomy" id="2528026"/>
    <lineage>
        <taxon>Bacteria</taxon>
        <taxon>Pseudomonadati</taxon>
        <taxon>Planctomycetota</taxon>
        <taxon>Planctomycetia</taxon>
        <taxon>Planctomycetales</taxon>
        <taxon>Planctomycetaceae</taxon>
        <taxon>Maioricimonas</taxon>
    </lineage>
</organism>
<keyword evidence="1" id="KW-0472">Membrane</keyword>
<proteinExistence type="predicted"/>
<dbReference type="AlphaFoldDB" id="A0A517Z6I1"/>
<evidence type="ECO:0000313" key="2">
    <source>
        <dbReference type="EMBL" id="QDU38084.1"/>
    </source>
</evidence>
<protein>
    <submittedName>
        <fullName evidence="2">Uncharacterized protein</fullName>
    </submittedName>
</protein>
<keyword evidence="1" id="KW-1133">Transmembrane helix</keyword>
<accession>A0A517Z6I1</accession>
<dbReference type="RefSeq" id="WP_145369403.1">
    <property type="nucleotide sequence ID" value="NZ_CP036275.1"/>
</dbReference>